<reference evidence="1" key="1">
    <citation type="submission" date="2018-05" db="EMBL/GenBank/DDBJ databases">
        <authorList>
            <person name="Lanie J.A."/>
            <person name="Ng W.-L."/>
            <person name="Kazmierczak K.M."/>
            <person name="Andrzejewski T.M."/>
            <person name="Davidsen T.M."/>
            <person name="Wayne K.J."/>
            <person name="Tettelin H."/>
            <person name="Glass J.I."/>
            <person name="Rusch D."/>
            <person name="Podicherti R."/>
            <person name="Tsui H.-C.T."/>
            <person name="Winkler M.E."/>
        </authorList>
    </citation>
    <scope>NUCLEOTIDE SEQUENCE</scope>
</reference>
<organism evidence="1">
    <name type="scientific">marine metagenome</name>
    <dbReference type="NCBI Taxonomy" id="408172"/>
    <lineage>
        <taxon>unclassified sequences</taxon>
        <taxon>metagenomes</taxon>
        <taxon>ecological metagenomes</taxon>
    </lineage>
</organism>
<accession>A0A383EWW0</accession>
<protein>
    <submittedName>
        <fullName evidence="1">Uncharacterized protein</fullName>
    </submittedName>
</protein>
<proteinExistence type="predicted"/>
<name>A0A383EWW0_9ZZZZ</name>
<sequence length="43" mass="5080">MITTKSYIYFRVKNLAYILLRKLSLVEFRSSIGSIFLISYAIF</sequence>
<dbReference type="EMBL" id="UINC01229273">
    <property type="protein sequence ID" value="SVE60923.1"/>
    <property type="molecule type" value="Genomic_DNA"/>
</dbReference>
<evidence type="ECO:0000313" key="1">
    <source>
        <dbReference type="EMBL" id="SVE60923.1"/>
    </source>
</evidence>
<gene>
    <name evidence="1" type="ORF">METZ01_LOCUS513777</name>
</gene>
<dbReference type="AlphaFoldDB" id="A0A383EWW0"/>